<protein>
    <recommendedName>
        <fullName evidence="7">Acyltransferase</fullName>
    </recommendedName>
</protein>
<dbReference type="GO" id="GO:0009103">
    <property type="term" value="P:lipopolysaccharide biosynthetic process"/>
    <property type="evidence" value="ECO:0007669"/>
    <property type="project" value="TreeGrafter"/>
</dbReference>
<organism evidence="5 6">
    <name type="scientific">Streptomyces oceani</name>
    <dbReference type="NCBI Taxonomy" id="1075402"/>
    <lineage>
        <taxon>Bacteria</taxon>
        <taxon>Bacillati</taxon>
        <taxon>Actinomycetota</taxon>
        <taxon>Actinomycetes</taxon>
        <taxon>Kitasatosporales</taxon>
        <taxon>Streptomycetaceae</taxon>
        <taxon>Streptomyces</taxon>
    </lineage>
</organism>
<feature type="transmembrane region" description="Helical" evidence="2">
    <location>
        <begin position="98"/>
        <end position="118"/>
    </location>
</feature>
<feature type="transmembrane region" description="Helical" evidence="2">
    <location>
        <begin position="170"/>
        <end position="186"/>
    </location>
</feature>
<comment type="caution">
    <text evidence="5">The sequence shown here is derived from an EMBL/GenBank/DDBJ whole genome shotgun (WGS) entry which is preliminary data.</text>
</comment>
<dbReference type="AlphaFoldDB" id="A0A1E7JYX0"/>
<dbReference type="RefSeq" id="WP_070197726.1">
    <property type="nucleotide sequence ID" value="NZ_LJGU01000133.1"/>
</dbReference>
<dbReference type="PANTHER" id="PTHR23028:SF53">
    <property type="entry name" value="ACYL_TRANSF_3 DOMAIN-CONTAINING PROTEIN"/>
    <property type="match status" value="1"/>
</dbReference>
<evidence type="ECO:0000313" key="6">
    <source>
        <dbReference type="Proteomes" id="UP000176101"/>
    </source>
</evidence>
<feature type="transmembrane region" description="Helical" evidence="2">
    <location>
        <begin position="388"/>
        <end position="407"/>
    </location>
</feature>
<evidence type="ECO:0000256" key="1">
    <source>
        <dbReference type="SAM" id="MobiDB-lite"/>
    </source>
</evidence>
<evidence type="ECO:0008006" key="7">
    <source>
        <dbReference type="Google" id="ProtNLM"/>
    </source>
</evidence>
<proteinExistence type="predicted"/>
<feature type="transmembrane region" description="Helical" evidence="2">
    <location>
        <begin position="198"/>
        <end position="216"/>
    </location>
</feature>
<dbReference type="InterPro" id="IPR043968">
    <property type="entry name" value="SGNH"/>
</dbReference>
<dbReference type="InterPro" id="IPR050879">
    <property type="entry name" value="Acyltransferase_3"/>
</dbReference>
<dbReference type="EMBL" id="LJGU01000133">
    <property type="protein sequence ID" value="OEU96877.1"/>
    <property type="molecule type" value="Genomic_DNA"/>
</dbReference>
<evidence type="ECO:0000259" key="4">
    <source>
        <dbReference type="Pfam" id="PF19040"/>
    </source>
</evidence>
<keyword evidence="2" id="KW-0812">Transmembrane</keyword>
<gene>
    <name evidence="5" type="ORF">AN216_18125</name>
</gene>
<feature type="transmembrane region" description="Helical" evidence="2">
    <location>
        <begin position="258"/>
        <end position="277"/>
    </location>
</feature>
<reference evidence="5 6" key="1">
    <citation type="journal article" date="2016" name="Front. Microbiol.">
        <title>Comparative Genomics Analysis of Streptomyces Species Reveals Their Adaptation to the Marine Environment and Their Diversity at the Genomic Level.</title>
        <authorList>
            <person name="Tian X."/>
            <person name="Zhang Z."/>
            <person name="Yang T."/>
            <person name="Chen M."/>
            <person name="Li J."/>
            <person name="Chen F."/>
            <person name="Yang J."/>
            <person name="Li W."/>
            <person name="Zhang B."/>
            <person name="Zhang Z."/>
            <person name="Wu J."/>
            <person name="Zhang C."/>
            <person name="Long L."/>
            <person name="Xiao J."/>
        </authorList>
    </citation>
    <scope>NUCLEOTIDE SEQUENCE [LARGE SCALE GENOMIC DNA]</scope>
    <source>
        <strain evidence="5 6">SCSIO 02100</strain>
    </source>
</reference>
<dbReference type="PANTHER" id="PTHR23028">
    <property type="entry name" value="ACETYLTRANSFERASE"/>
    <property type="match status" value="1"/>
</dbReference>
<keyword evidence="6" id="KW-1185">Reference proteome</keyword>
<evidence type="ECO:0000259" key="3">
    <source>
        <dbReference type="Pfam" id="PF01757"/>
    </source>
</evidence>
<name>A0A1E7JYX0_9ACTN</name>
<dbReference type="InterPro" id="IPR002656">
    <property type="entry name" value="Acyl_transf_3_dom"/>
</dbReference>
<feature type="transmembrane region" description="Helical" evidence="2">
    <location>
        <begin position="283"/>
        <end position="305"/>
    </location>
</feature>
<keyword evidence="2" id="KW-0472">Membrane</keyword>
<feature type="domain" description="Acyltransferase 3" evidence="3">
    <location>
        <begin position="32"/>
        <end position="357"/>
    </location>
</feature>
<feature type="transmembrane region" description="Helical" evidence="2">
    <location>
        <begin position="326"/>
        <end position="344"/>
    </location>
</feature>
<dbReference type="Proteomes" id="UP000176101">
    <property type="component" value="Unassembled WGS sequence"/>
</dbReference>
<keyword evidence="2" id="KW-1133">Transmembrane helix</keyword>
<dbReference type="Pfam" id="PF01757">
    <property type="entry name" value="Acyl_transf_3"/>
    <property type="match status" value="1"/>
</dbReference>
<dbReference type="STRING" id="1075402.AN216_18125"/>
<accession>A0A1E7JYX0</accession>
<feature type="region of interest" description="Disordered" evidence="1">
    <location>
        <begin position="1"/>
        <end position="29"/>
    </location>
</feature>
<dbReference type="Pfam" id="PF19040">
    <property type="entry name" value="SGNH"/>
    <property type="match status" value="1"/>
</dbReference>
<feature type="region of interest" description="Disordered" evidence="1">
    <location>
        <begin position="429"/>
        <end position="451"/>
    </location>
</feature>
<sequence>MSTASVSDAAQRSSEASRARRSTPPGSGFRGDVEGLRAVAVLSVLAYHAEVDSVTGGYVGVDVFFVISGFLITGLLVRELERHGRVSLLRFYARRMRRLLPATVLVLCTVLALAWLLMSPVERETLFDEVIASALYLVNWQQAAEAVDYSALGTEGSPVQHFWSLAVEEQFYLVWPLLLIAVAWTARRTGPLGGSVRARLGLLLGVGAAVSFWYAIRLTEVQAGAAYFSTATRAWELAAGALLALVPATAWRWSRRTAGWVAAAGLGMIVLAVFYLTDQSTFPAPWALLPVLGTSAVIAAGCAVQDTPVSRLLSLAPVRYVGRISYSWYLWHWPAIVFATIWFAGLSAPLLVAVVVLSWIPAALTHRFVEEPFRRARVLSGNGPSLQLGFACVALPVLLGVLSIWTVPRTPLADSEQARGAEVLTESTALQRSAEAVRPQPEEAAEDRGKVHADGCLADQPDTQSDTCVYGDPSADTTVVLFGDSHAMQYSPALLTLAKQREWRLVVLTKSSCTPSDVTVYNEQFKRAYTECDSWREHSMERIAYENPDMVITGNQPDVTVMRSGTRLDSGQSADAMRQGYAETMRALRSTGAKVVALADNPHPPQDMPSCVSKSMGDLADCAFSREQGLDFERANKQAARQVDGVRLIDPLPVLCPSGECPAVIGSTMVYRNSSHITPAYMNSMLDWLDEKLPNTT</sequence>
<feature type="domain" description="SGNH" evidence="4">
    <location>
        <begin position="461"/>
        <end position="681"/>
    </location>
</feature>
<feature type="transmembrane region" description="Helical" evidence="2">
    <location>
        <begin position="57"/>
        <end position="77"/>
    </location>
</feature>
<feature type="transmembrane region" description="Helical" evidence="2">
    <location>
        <begin position="222"/>
        <end position="246"/>
    </location>
</feature>
<dbReference type="GO" id="GO:0016020">
    <property type="term" value="C:membrane"/>
    <property type="evidence" value="ECO:0007669"/>
    <property type="project" value="TreeGrafter"/>
</dbReference>
<evidence type="ECO:0000313" key="5">
    <source>
        <dbReference type="EMBL" id="OEU96877.1"/>
    </source>
</evidence>
<dbReference type="PATRIC" id="fig|1075402.3.peg.4785"/>
<feature type="transmembrane region" description="Helical" evidence="2">
    <location>
        <begin position="350"/>
        <end position="368"/>
    </location>
</feature>
<evidence type="ECO:0000256" key="2">
    <source>
        <dbReference type="SAM" id="Phobius"/>
    </source>
</evidence>
<dbReference type="GO" id="GO:0016747">
    <property type="term" value="F:acyltransferase activity, transferring groups other than amino-acyl groups"/>
    <property type="evidence" value="ECO:0007669"/>
    <property type="project" value="InterPro"/>
</dbReference>